<name>A0A2L0EIP7_SORCE</name>
<evidence type="ECO:0000313" key="1">
    <source>
        <dbReference type="EMBL" id="AUX39171.1"/>
    </source>
</evidence>
<dbReference type="EMBL" id="CP012673">
    <property type="protein sequence ID" value="AUX39171.1"/>
    <property type="molecule type" value="Genomic_DNA"/>
</dbReference>
<reference evidence="1 2" key="1">
    <citation type="submission" date="2015-09" db="EMBL/GenBank/DDBJ databases">
        <title>Sorangium comparison.</title>
        <authorList>
            <person name="Zaburannyi N."/>
            <person name="Bunk B."/>
            <person name="Overmann J."/>
            <person name="Mueller R."/>
        </authorList>
    </citation>
    <scope>NUCLEOTIDE SEQUENCE [LARGE SCALE GENOMIC DNA]</scope>
    <source>
        <strain evidence="1 2">So ce26</strain>
    </source>
</reference>
<dbReference type="Proteomes" id="UP000238348">
    <property type="component" value="Chromosome"/>
</dbReference>
<accession>A0A2L0EIP7</accession>
<organism evidence="1 2">
    <name type="scientific">Sorangium cellulosum</name>
    <name type="common">Polyangium cellulosum</name>
    <dbReference type="NCBI Taxonomy" id="56"/>
    <lineage>
        <taxon>Bacteria</taxon>
        <taxon>Pseudomonadati</taxon>
        <taxon>Myxococcota</taxon>
        <taxon>Polyangia</taxon>
        <taxon>Polyangiales</taxon>
        <taxon>Polyangiaceae</taxon>
        <taxon>Sorangium</taxon>
    </lineage>
</organism>
<proteinExistence type="predicted"/>
<gene>
    <name evidence="1" type="ORF">SOCE26_005530</name>
</gene>
<sequence length="80" mass="8581">MAHARSVVRRGGFDLDVTPAGLMAKARLRTLRRWNHRPGQAEAEAISLVVLQLEELARFVRARPIVPGTAAAPAGGQLSA</sequence>
<evidence type="ECO:0000313" key="2">
    <source>
        <dbReference type="Proteomes" id="UP000238348"/>
    </source>
</evidence>
<protein>
    <submittedName>
        <fullName evidence="1">Uncharacterized protein</fullName>
    </submittedName>
</protein>
<dbReference type="AlphaFoldDB" id="A0A2L0EIP7"/>